<dbReference type="PANTHER" id="PTHR33164:SF64">
    <property type="entry name" value="TRANSCRIPTIONAL REGULATOR SLYA"/>
    <property type="match status" value="1"/>
</dbReference>
<dbReference type="InterPro" id="IPR036390">
    <property type="entry name" value="WH_DNA-bd_sf"/>
</dbReference>
<dbReference type="InterPro" id="IPR039422">
    <property type="entry name" value="MarR/SlyA-like"/>
</dbReference>
<proteinExistence type="predicted"/>
<dbReference type="Gene3D" id="1.10.10.10">
    <property type="entry name" value="Winged helix-like DNA-binding domain superfamily/Winged helix DNA-binding domain"/>
    <property type="match status" value="1"/>
</dbReference>
<evidence type="ECO:0000256" key="3">
    <source>
        <dbReference type="ARBA" id="ARBA00023163"/>
    </source>
</evidence>
<keyword evidence="2" id="KW-0238">DNA-binding</keyword>
<keyword evidence="3" id="KW-0804">Transcription</keyword>
<reference evidence="6 7" key="1">
    <citation type="submission" date="2019-12" db="EMBL/GenBank/DDBJ databases">
        <title>Hybrid Genome Assemblies of two High G+C Isolates from Undergraduate Microbiology Courses.</title>
        <authorList>
            <person name="Ne Ville C.J."/>
            <person name="Enright D."/>
            <person name="Hernandez I."/>
            <person name="Dodsworth J."/>
            <person name="Orwin P.M."/>
        </authorList>
    </citation>
    <scope>NUCLEOTIDE SEQUENCE [LARGE SCALE GENOMIC DNA]</scope>
    <source>
        <strain evidence="6 7">CSUSB</strain>
    </source>
</reference>
<dbReference type="GO" id="GO:0003677">
    <property type="term" value="F:DNA binding"/>
    <property type="evidence" value="ECO:0007669"/>
    <property type="project" value="UniProtKB-KW"/>
</dbReference>
<accession>A0A6I6HGX8</accession>
<name>A0A6I6HGX8_VARPD</name>
<dbReference type="SUPFAM" id="SSF46785">
    <property type="entry name" value="Winged helix' DNA-binding domain"/>
    <property type="match status" value="1"/>
</dbReference>
<protein>
    <submittedName>
        <fullName evidence="6">MarR family transcriptional regulator</fullName>
    </submittedName>
</protein>
<evidence type="ECO:0000256" key="2">
    <source>
        <dbReference type="ARBA" id="ARBA00023125"/>
    </source>
</evidence>
<evidence type="ECO:0000313" key="7">
    <source>
        <dbReference type="Proteomes" id="UP000425817"/>
    </source>
</evidence>
<gene>
    <name evidence="6" type="ORF">GOQ09_09640</name>
</gene>
<evidence type="ECO:0000256" key="4">
    <source>
        <dbReference type="SAM" id="MobiDB-lite"/>
    </source>
</evidence>
<dbReference type="PANTHER" id="PTHR33164">
    <property type="entry name" value="TRANSCRIPTIONAL REGULATOR, MARR FAMILY"/>
    <property type="match status" value="1"/>
</dbReference>
<keyword evidence="1" id="KW-0805">Transcription regulation</keyword>
<evidence type="ECO:0000256" key="1">
    <source>
        <dbReference type="ARBA" id="ARBA00023015"/>
    </source>
</evidence>
<dbReference type="EMBL" id="CP046622">
    <property type="protein sequence ID" value="QGW81835.1"/>
    <property type="molecule type" value="Genomic_DNA"/>
</dbReference>
<dbReference type="GO" id="GO:0006950">
    <property type="term" value="P:response to stress"/>
    <property type="evidence" value="ECO:0007669"/>
    <property type="project" value="TreeGrafter"/>
</dbReference>
<feature type="domain" description="HTH marR-type" evidence="5">
    <location>
        <begin position="23"/>
        <end position="156"/>
    </location>
</feature>
<dbReference type="GO" id="GO:0003700">
    <property type="term" value="F:DNA-binding transcription factor activity"/>
    <property type="evidence" value="ECO:0007669"/>
    <property type="project" value="InterPro"/>
</dbReference>
<evidence type="ECO:0000259" key="5">
    <source>
        <dbReference type="PROSITE" id="PS50995"/>
    </source>
</evidence>
<dbReference type="SMART" id="SM00347">
    <property type="entry name" value="HTH_MARR"/>
    <property type="match status" value="1"/>
</dbReference>
<organism evidence="6 7">
    <name type="scientific">Variovorax paradoxus</name>
    <dbReference type="NCBI Taxonomy" id="34073"/>
    <lineage>
        <taxon>Bacteria</taxon>
        <taxon>Pseudomonadati</taxon>
        <taxon>Pseudomonadota</taxon>
        <taxon>Betaproteobacteria</taxon>
        <taxon>Burkholderiales</taxon>
        <taxon>Comamonadaceae</taxon>
        <taxon>Variovorax</taxon>
    </lineage>
</organism>
<evidence type="ECO:0000313" key="6">
    <source>
        <dbReference type="EMBL" id="QGW81835.1"/>
    </source>
</evidence>
<sequence>MHGTQGMQAFPDAGALRAPSSLDDLLLYRLSRAVRTSSGMATRLVEGGFGITRREWGMIATLAQQGEMRSSALAAQLHLDRVRTSRGLRGLVEKKLVARRQDADDRREVHVRLSASGRELYDRVFPRIAGLNTDLLDGIEPAHLDIFLQCLRHLEERGNALSAQGAVLEKADRRSGGTRHRWPEPGTA</sequence>
<dbReference type="OrthoDB" id="8654642at2"/>
<dbReference type="Pfam" id="PF01047">
    <property type="entry name" value="MarR"/>
    <property type="match status" value="1"/>
</dbReference>
<dbReference type="InterPro" id="IPR000835">
    <property type="entry name" value="HTH_MarR-typ"/>
</dbReference>
<dbReference type="PROSITE" id="PS50995">
    <property type="entry name" value="HTH_MARR_2"/>
    <property type="match status" value="1"/>
</dbReference>
<dbReference type="AlphaFoldDB" id="A0A6I6HGX8"/>
<dbReference type="InterPro" id="IPR036388">
    <property type="entry name" value="WH-like_DNA-bd_sf"/>
</dbReference>
<feature type="region of interest" description="Disordered" evidence="4">
    <location>
        <begin position="165"/>
        <end position="188"/>
    </location>
</feature>
<dbReference type="Proteomes" id="UP000425817">
    <property type="component" value="Chromosome"/>
</dbReference>